<dbReference type="SUPFAM" id="SSF52540">
    <property type="entry name" value="P-loop containing nucleoside triphosphate hydrolases"/>
    <property type="match status" value="1"/>
</dbReference>
<dbReference type="Gene3D" id="3.40.50.300">
    <property type="entry name" value="P-loop containing nucleotide triphosphate hydrolases"/>
    <property type="match status" value="1"/>
</dbReference>
<dbReference type="AlphaFoldDB" id="A0A0F9SRS8"/>
<sequence length="275" mass="31664">MPNTQAERLGERLGDRLGKLYPFTPMDPDMPEEKREWLAQGLIMKGKINLMFGPEKVGKSRVLGWLLLHMIVGEEVWEDMSVMDPGRILYLLGEETQGDLVDRLRIYSKIIGVDYKKVDWGKKITFCDASGMRLDQQQQRKWLENEIEKGKYQTLVVDPIRRVHGARESDNDEMSRIFNDFREWTNRSGLTMIMIHHTGKLREEDDEERIATWSRGATDLPAVLDWATYVRRSQSGRGRPDSVVIKRAGRGPGLDPLQLWDHGDKAPGWSLNSDA</sequence>
<accession>A0A0F9SRS8</accession>
<reference evidence="1" key="1">
    <citation type="journal article" date="2015" name="Nature">
        <title>Complex archaea that bridge the gap between prokaryotes and eukaryotes.</title>
        <authorList>
            <person name="Spang A."/>
            <person name="Saw J.H."/>
            <person name="Jorgensen S.L."/>
            <person name="Zaremba-Niedzwiedzka K."/>
            <person name="Martijn J."/>
            <person name="Lind A.E."/>
            <person name="van Eijk R."/>
            <person name="Schleper C."/>
            <person name="Guy L."/>
            <person name="Ettema T.J."/>
        </authorList>
    </citation>
    <scope>NUCLEOTIDE SEQUENCE</scope>
</reference>
<organism evidence="1">
    <name type="scientific">marine sediment metagenome</name>
    <dbReference type="NCBI Taxonomy" id="412755"/>
    <lineage>
        <taxon>unclassified sequences</taxon>
        <taxon>metagenomes</taxon>
        <taxon>ecological metagenomes</taxon>
    </lineage>
</organism>
<evidence type="ECO:0000313" key="1">
    <source>
        <dbReference type="EMBL" id="KKN39751.1"/>
    </source>
</evidence>
<comment type="caution">
    <text evidence="1">The sequence shown here is derived from an EMBL/GenBank/DDBJ whole genome shotgun (WGS) entry which is preliminary data.</text>
</comment>
<proteinExistence type="predicted"/>
<dbReference type="Pfam" id="PF13481">
    <property type="entry name" value="AAA_25"/>
    <property type="match status" value="1"/>
</dbReference>
<gene>
    <name evidence="1" type="ORF">LCGC14_0740300</name>
</gene>
<dbReference type="InterPro" id="IPR027417">
    <property type="entry name" value="P-loop_NTPase"/>
</dbReference>
<dbReference type="EMBL" id="LAZR01001745">
    <property type="protein sequence ID" value="KKN39751.1"/>
    <property type="molecule type" value="Genomic_DNA"/>
</dbReference>
<protein>
    <submittedName>
        <fullName evidence="1">Uncharacterized protein</fullName>
    </submittedName>
</protein>
<name>A0A0F9SRS8_9ZZZZ</name>